<accession>A0ABW7F0B6</accession>
<dbReference type="RefSeq" id="WP_394478024.1">
    <property type="nucleotide sequence ID" value="NZ_JBIGHV010000003.1"/>
</dbReference>
<keyword evidence="1" id="KW-0472">Membrane</keyword>
<keyword evidence="3" id="KW-0808">Transferase</keyword>
<comment type="caution">
    <text evidence="3">The sequence shown here is derived from an EMBL/GenBank/DDBJ whole genome shotgun (WGS) entry which is preliminary data.</text>
</comment>
<keyword evidence="1" id="KW-0812">Transmembrane</keyword>
<name>A0ABW7F0B6_9BURK</name>
<dbReference type="EC" id="2.7.13.3" evidence="3"/>
<dbReference type="Gene3D" id="3.30.565.10">
    <property type="entry name" value="Histidine kinase-like ATPase, C-terminal domain"/>
    <property type="match status" value="1"/>
</dbReference>
<feature type="domain" description="Signal transduction histidine kinase internal region" evidence="2">
    <location>
        <begin position="160"/>
        <end position="238"/>
    </location>
</feature>
<gene>
    <name evidence="3" type="ORF">ACG00Y_09035</name>
</gene>
<feature type="transmembrane region" description="Helical" evidence="1">
    <location>
        <begin position="112"/>
        <end position="136"/>
    </location>
</feature>
<dbReference type="InterPro" id="IPR010559">
    <property type="entry name" value="Sig_transdc_His_kin_internal"/>
</dbReference>
<sequence length="348" mass="37968">MNTRRRSAIQALLWGGYVAISLVMMASFQPLSGALVFVMVCVGLGLWACSEALRALTLRCGWLDGAPRALLLRLLLLTPLFSVLLQAVIFVISRGGAALGLLHFPPQMPQGWLVLLSYAVNCSILLWLWLAVWVGVTMVSRWRLGEIAKWKAETAARELELQVLRAQINPHFLFNALNNLRALINEDPTRAREMLSRLSNTLRHTLQHSAKERVPLADELAVVRDYVALEQLHHEERLRVDWQVDPATAGASVPPMLLQLLVENAIKHGIACTAGGGVVDIRIARAGDKLQIAVDNPGQWKPEPGAPDSTGVGLVHLRERLARAGGTGAGCRIDAADGRVNVTVELAA</sequence>
<dbReference type="GO" id="GO:0004673">
    <property type="term" value="F:protein histidine kinase activity"/>
    <property type="evidence" value="ECO:0007669"/>
    <property type="project" value="UniProtKB-EC"/>
</dbReference>
<keyword evidence="4" id="KW-1185">Reference proteome</keyword>
<organism evidence="3 4">
    <name type="scientific">Pelomonas parva</name>
    <dbReference type="NCBI Taxonomy" id="3299032"/>
    <lineage>
        <taxon>Bacteria</taxon>
        <taxon>Pseudomonadati</taxon>
        <taxon>Pseudomonadota</taxon>
        <taxon>Betaproteobacteria</taxon>
        <taxon>Burkholderiales</taxon>
        <taxon>Sphaerotilaceae</taxon>
        <taxon>Roseateles</taxon>
    </lineage>
</organism>
<dbReference type="EMBL" id="JBIGHV010000003">
    <property type="protein sequence ID" value="MFG6430053.1"/>
    <property type="molecule type" value="Genomic_DNA"/>
</dbReference>
<evidence type="ECO:0000259" key="2">
    <source>
        <dbReference type="Pfam" id="PF06580"/>
    </source>
</evidence>
<feature type="transmembrane region" description="Helical" evidence="1">
    <location>
        <begin position="70"/>
        <end position="92"/>
    </location>
</feature>
<dbReference type="PANTHER" id="PTHR34220">
    <property type="entry name" value="SENSOR HISTIDINE KINASE YPDA"/>
    <property type="match status" value="1"/>
</dbReference>
<dbReference type="SUPFAM" id="SSF55874">
    <property type="entry name" value="ATPase domain of HSP90 chaperone/DNA topoisomerase II/histidine kinase"/>
    <property type="match status" value="1"/>
</dbReference>
<feature type="transmembrane region" description="Helical" evidence="1">
    <location>
        <begin position="31"/>
        <end position="49"/>
    </location>
</feature>
<keyword evidence="1" id="KW-1133">Transmembrane helix</keyword>
<dbReference type="PANTHER" id="PTHR34220:SF7">
    <property type="entry name" value="SENSOR HISTIDINE KINASE YPDA"/>
    <property type="match status" value="1"/>
</dbReference>
<evidence type="ECO:0000313" key="4">
    <source>
        <dbReference type="Proteomes" id="UP001606210"/>
    </source>
</evidence>
<evidence type="ECO:0000256" key="1">
    <source>
        <dbReference type="SAM" id="Phobius"/>
    </source>
</evidence>
<proteinExistence type="predicted"/>
<reference evidence="3 4" key="1">
    <citation type="submission" date="2024-08" db="EMBL/GenBank/DDBJ databases">
        <authorList>
            <person name="Lu H."/>
        </authorList>
    </citation>
    <scope>NUCLEOTIDE SEQUENCE [LARGE SCALE GENOMIC DNA]</scope>
    <source>
        <strain evidence="3 4">LYH14W</strain>
    </source>
</reference>
<keyword evidence="3" id="KW-0418">Kinase</keyword>
<dbReference type="InterPro" id="IPR036890">
    <property type="entry name" value="HATPase_C_sf"/>
</dbReference>
<dbReference type="Proteomes" id="UP001606210">
    <property type="component" value="Unassembled WGS sequence"/>
</dbReference>
<protein>
    <submittedName>
        <fullName evidence="3">Sensor histidine kinase</fullName>
        <ecNumber evidence="3">2.7.13.3</ecNumber>
    </submittedName>
</protein>
<dbReference type="InterPro" id="IPR050640">
    <property type="entry name" value="Bact_2-comp_sensor_kinase"/>
</dbReference>
<feature type="transmembrane region" description="Helical" evidence="1">
    <location>
        <begin position="7"/>
        <end position="25"/>
    </location>
</feature>
<evidence type="ECO:0000313" key="3">
    <source>
        <dbReference type="EMBL" id="MFG6430053.1"/>
    </source>
</evidence>
<dbReference type="Pfam" id="PF06580">
    <property type="entry name" value="His_kinase"/>
    <property type="match status" value="1"/>
</dbReference>